<dbReference type="Proteomes" id="UP001501371">
    <property type="component" value="Unassembled WGS sequence"/>
</dbReference>
<dbReference type="EMBL" id="BAAAKV010000006">
    <property type="protein sequence ID" value="GAA1155911.1"/>
    <property type="molecule type" value="Genomic_DNA"/>
</dbReference>
<evidence type="ECO:0000313" key="1">
    <source>
        <dbReference type="EMBL" id="GAA1155911.1"/>
    </source>
</evidence>
<name>A0ABN1UMI5_9ACTN</name>
<protein>
    <submittedName>
        <fullName evidence="1">Uncharacterized protein</fullName>
    </submittedName>
</protein>
<reference evidence="1 2" key="1">
    <citation type="journal article" date="2019" name="Int. J. Syst. Evol. Microbiol.">
        <title>The Global Catalogue of Microorganisms (GCM) 10K type strain sequencing project: providing services to taxonomists for standard genome sequencing and annotation.</title>
        <authorList>
            <consortium name="The Broad Institute Genomics Platform"/>
            <consortium name="The Broad Institute Genome Sequencing Center for Infectious Disease"/>
            <person name="Wu L."/>
            <person name="Ma J."/>
        </authorList>
    </citation>
    <scope>NUCLEOTIDE SEQUENCE [LARGE SCALE GENOMIC DNA]</scope>
    <source>
        <strain evidence="1 2">JCM 12696</strain>
    </source>
</reference>
<proteinExistence type="predicted"/>
<gene>
    <name evidence="1" type="ORF">GCM10009654_09520</name>
</gene>
<keyword evidence="2" id="KW-1185">Reference proteome</keyword>
<sequence>MSTSAAIGDIFFIMINTKKVAIMTKPRIVSMGPLTFTLELPPGTAVRMTLGPVSAR</sequence>
<organism evidence="1 2">
    <name type="scientific">Streptomyces hebeiensis</name>
    <dbReference type="NCBI Taxonomy" id="229486"/>
    <lineage>
        <taxon>Bacteria</taxon>
        <taxon>Bacillati</taxon>
        <taxon>Actinomycetota</taxon>
        <taxon>Actinomycetes</taxon>
        <taxon>Kitasatosporales</taxon>
        <taxon>Streptomycetaceae</taxon>
        <taxon>Streptomyces</taxon>
    </lineage>
</organism>
<evidence type="ECO:0000313" key="2">
    <source>
        <dbReference type="Proteomes" id="UP001501371"/>
    </source>
</evidence>
<accession>A0ABN1UMI5</accession>
<comment type="caution">
    <text evidence="1">The sequence shown here is derived from an EMBL/GenBank/DDBJ whole genome shotgun (WGS) entry which is preliminary data.</text>
</comment>